<feature type="domain" description="Pyridine nucleotide-disulphide oxidoreductase dimerisation" evidence="12">
    <location>
        <begin position="347"/>
        <end position="460"/>
    </location>
</feature>
<sequence>MSDSDHEFDVLVLGFGKAGKTIAMGRAKAGDRVALIEKSPDMYGGTCINVGCVPTKTLLTDAHLHSSARTAAAAGVGSEGGDADALSAAQDRRDTLISKLNAVNKKLADDAGVTVIDGDAEFTGPKTVRITGGPDELTVTARTIIVNTGSVPVRPPIAGIDGPRILDSTQVQHVPEHPARLAVVGGGPIGLEFATMFAQFGTSVTVLDGSERFLGRFDRDVAEQVRADLEKLGITILSGAKVSGFSSDDGGVTVSHDGGELQADYVLLAVGRRPATDGLGLEAAGIATTERGAIEVDEHLQTNVEGVYAAGDVNGGPQFTYVSYDDHRVITSAVWGDGSRTTSGRIIPNTTFISPPLSQVGLGEDAAREDAEGRGHTLDVRVKNIADIPIMPRPKILGEPEGIAKFLIDVEDDRILGCTLYCVDSQELINLVTVAMTQSIPASALGSAIYTHPSSSEVFNALLA</sequence>
<evidence type="ECO:0000259" key="13">
    <source>
        <dbReference type="Pfam" id="PF07992"/>
    </source>
</evidence>
<evidence type="ECO:0000256" key="5">
    <source>
        <dbReference type="ARBA" id="ARBA00023002"/>
    </source>
</evidence>
<keyword evidence="5 11" id="KW-0560">Oxidoreductase</keyword>
<feature type="binding site" evidence="9">
    <location>
        <position position="312"/>
    </location>
    <ligand>
        <name>FAD</name>
        <dbReference type="ChEBI" id="CHEBI:57692"/>
    </ligand>
</feature>
<keyword evidence="9" id="KW-0520">NAD</keyword>
<dbReference type="KEGG" id="dtm:BJL86_2916"/>
<feature type="binding site" evidence="9">
    <location>
        <begin position="148"/>
        <end position="150"/>
    </location>
    <ligand>
        <name>FAD</name>
        <dbReference type="ChEBI" id="CHEBI:57692"/>
    </ligand>
</feature>
<comment type="similarity">
    <text evidence="1 11">Belongs to the class-I pyridine nucleotide-disulfide oxidoreductase family.</text>
</comment>
<feature type="domain" description="FAD/NAD(P)-binding" evidence="13">
    <location>
        <begin position="8"/>
        <end position="324"/>
    </location>
</feature>
<keyword evidence="6" id="KW-1015">Disulfide bond</keyword>
<dbReference type="GO" id="GO:0003955">
    <property type="term" value="F:NAD(P)H dehydrogenase (quinone) activity"/>
    <property type="evidence" value="ECO:0007669"/>
    <property type="project" value="TreeGrafter"/>
</dbReference>
<evidence type="ECO:0000256" key="9">
    <source>
        <dbReference type="PIRSR" id="PIRSR000350-3"/>
    </source>
</evidence>
<dbReference type="PANTHER" id="PTHR43014">
    <property type="entry name" value="MERCURIC REDUCTASE"/>
    <property type="match status" value="1"/>
</dbReference>
<accession>A0A173LN36</accession>
<dbReference type="InterPro" id="IPR036188">
    <property type="entry name" value="FAD/NAD-bd_sf"/>
</dbReference>
<keyword evidence="4" id="KW-0521">NADP</keyword>
<name>A0A173LN36_9ACTN</name>
<feature type="active site" description="Proton acceptor" evidence="8">
    <location>
        <position position="452"/>
    </location>
</feature>
<dbReference type="RefSeq" id="WP_067474167.1">
    <property type="nucleotide sequence ID" value="NZ_CP015961.1"/>
</dbReference>
<dbReference type="STRING" id="499555.BJL86_2916"/>
<feature type="binding site" evidence="9">
    <location>
        <begin position="185"/>
        <end position="192"/>
    </location>
    <ligand>
        <name>NAD(+)</name>
        <dbReference type="ChEBI" id="CHEBI:57540"/>
    </ligand>
</feature>
<dbReference type="Gene3D" id="3.30.390.30">
    <property type="match status" value="1"/>
</dbReference>
<dbReference type="OrthoDB" id="9800167at2"/>
<evidence type="ECO:0000256" key="1">
    <source>
        <dbReference type="ARBA" id="ARBA00007532"/>
    </source>
</evidence>
<gene>
    <name evidence="14" type="ORF">BJL86_2916</name>
</gene>
<keyword evidence="2 11" id="KW-0285">Flavoprotein</keyword>
<evidence type="ECO:0000256" key="2">
    <source>
        <dbReference type="ARBA" id="ARBA00022630"/>
    </source>
</evidence>
<comment type="cofactor">
    <cofactor evidence="9">
        <name>FAD</name>
        <dbReference type="ChEBI" id="CHEBI:57692"/>
    </cofactor>
    <text evidence="9">Binds 1 FAD per subunit.</text>
</comment>
<feature type="binding site" evidence="9">
    <location>
        <position position="56"/>
    </location>
    <ligand>
        <name>FAD</name>
        <dbReference type="ChEBI" id="CHEBI:57692"/>
    </ligand>
</feature>
<evidence type="ECO:0000256" key="8">
    <source>
        <dbReference type="PIRSR" id="PIRSR000350-2"/>
    </source>
</evidence>
<dbReference type="PIRSF" id="PIRSF000350">
    <property type="entry name" value="Mercury_reductase_MerA"/>
    <property type="match status" value="1"/>
</dbReference>
<dbReference type="Gene3D" id="3.50.50.60">
    <property type="entry name" value="FAD/NAD(P)-binding domain"/>
    <property type="match status" value="2"/>
</dbReference>
<evidence type="ECO:0000259" key="12">
    <source>
        <dbReference type="Pfam" id="PF02852"/>
    </source>
</evidence>
<dbReference type="EMBL" id="CP015961">
    <property type="protein sequence ID" value="ANI93676.1"/>
    <property type="molecule type" value="Genomic_DNA"/>
</dbReference>
<dbReference type="InterPro" id="IPR016156">
    <property type="entry name" value="FAD/NAD-linked_Rdtase_dimer_sf"/>
</dbReference>
<evidence type="ECO:0000256" key="11">
    <source>
        <dbReference type="RuleBase" id="RU003691"/>
    </source>
</evidence>
<evidence type="ECO:0000256" key="3">
    <source>
        <dbReference type="ARBA" id="ARBA00022827"/>
    </source>
</evidence>
<keyword evidence="7 11" id="KW-0676">Redox-active center</keyword>
<evidence type="ECO:0000256" key="10">
    <source>
        <dbReference type="PIRSR" id="PIRSR000350-4"/>
    </source>
</evidence>
<keyword evidence="9" id="KW-0547">Nucleotide-binding</keyword>
<evidence type="ECO:0000256" key="4">
    <source>
        <dbReference type="ARBA" id="ARBA00022857"/>
    </source>
</evidence>
<dbReference type="Proteomes" id="UP000186104">
    <property type="component" value="Chromosome"/>
</dbReference>
<evidence type="ECO:0000313" key="14">
    <source>
        <dbReference type="EMBL" id="ANI93676.1"/>
    </source>
</evidence>
<feature type="binding site" evidence="9">
    <location>
        <position position="271"/>
    </location>
    <ligand>
        <name>NAD(+)</name>
        <dbReference type="ChEBI" id="CHEBI:57540"/>
    </ligand>
</feature>
<keyword evidence="15" id="KW-1185">Reference proteome</keyword>
<reference evidence="14 15" key="1">
    <citation type="submission" date="2016-06" db="EMBL/GenBank/DDBJ databases">
        <title>Complete genome sequence of a saline-alkali tolerant type strain Dietzia timorensis ID05-A0528T.</title>
        <authorList>
            <person name="Wu X."/>
        </authorList>
    </citation>
    <scope>NUCLEOTIDE SEQUENCE [LARGE SCALE GENOMIC DNA]</scope>
    <source>
        <strain evidence="14 15">ID05-A0528</strain>
    </source>
</reference>
<protein>
    <submittedName>
        <fullName evidence="14">Putative pyridine nucleotide-disulfide oxidoreducta se YkgC</fullName>
    </submittedName>
</protein>
<evidence type="ECO:0000256" key="6">
    <source>
        <dbReference type="ARBA" id="ARBA00023157"/>
    </source>
</evidence>
<keyword evidence="3 9" id="KW-0274">FAD</keyword>
<dbReference type="PRINTS" id="PR00368">
    <property type="entry name" value="FADPNR"/>
</dbReference>
<dbReference type="AlphaFoldDB" id="A0A173LN36"/>
<dbReference type="PANTHER" id="PTHR43014:SF4">
    <property type="entry name" value="PYRIDINE NUCLEOTIDE-DISULFIDE OXIDOREDUCTASE RCLA-RELATED"/>
    <property type="match status" value="1"/>
</dbReference>
<dbReference type="PRINTS" id="PR00411">
    <property type="entry name" value="PNDRDTASEI"/>
</dbReference>
<proteinExistence type="inferred from homology"/>
<dbReference type="Pfam" id="PF02852">
    <property type="entry name" value="Pyr_redox_dim"/>
    <property type="match status" value="1"/>
</dbReference>
<organism evidence="14 15">
    <name type="scientific">Dietzia timorensis</name>
    <dbReference type="NCBI Taxonomy" id="499555"/>
    <lineage>
        <taxon>Bacteria</taxon>
        <taxon>Bacillati</taxon>
        <taxon>Actinomycetota</taxon>
        <taxon>Actinomycetes</taxon>
        <taxon>Mycobacteriales</taxon>
        <taxon>Dietziaceae</taxon>
        <taxon>Dietzia</taxon>
    </lineage>
</organism>
<dbReference type="InterPro" id="IPR023753">
    <property type="entry name" value="FAD/NAD-binding_dom"/>
</dbReference>
<dbReference type="PROSITE" id="PS00076">
    <property type="entry name" value="PYRIDINE_REDOX_1"/>
    <property type="match status" value="1"/>
</dbReference>
<dbReference type="SUPFAM" id="SSF55424">
    <property type="entry name" value="FAD/NAD-linked reductases, dimerisation (C-terminal) domain"/>
    <property type="match status" value="1"/>
</dbReference>
<feature type="disulfide bond" description="Redox-active" evidence="10">
    <location>
        <begin position="47"/>
        <end position="52"/>
    </location>
</feature>
<dbReference type="GO" id="GO:0016668">
    <property type="term" value="F:oxidoreductase activity, acting on a sulfur group of donors, NAD(P) as acceptor"/>
    <property type="evidence" value="ECO:0007669"/>
    <property type="project" value="InterPro"/>
</dbReference>
<dbReference type="InterPro" id="IPR004099">
    <property type="entry name" value="Pyr_nucl-diS_OxRdtase_dimer"/>
</dbReference>
<dbReference type="InterPro" id="IPR001100">
    <property type="entry name" value="Pyr_nuc-diS_OxRdtase"/>
</dbReference>
<dbReference type="Pfam" id="PF07992">
    <property type="entry name" value="Pyr_redox_2"/>
    <property type="match status" value="1"/>
</dbReference>
<dbReference type="GO" id="GO:0050660">
    <property type="term" value="F:flavin adenine dinucleotide binding"/>
    <property type="evidence" value="ECO:0007669"/>
    <property type="project" value="TreeGrafter"/>
</dbReference>
<evidence type="ECO:0000313" key="15">
    <source>
        <dbReference type="Proteomes" id="UP000186104"/>
    </source>
</evidence>
<dbReference type="InterPro" id="IPR012999">
    <property type="entry name" value="Pyr_OxRdtase_I_AS"/>
</dbReference>
<evidence type="ECO:0000256" key="7">
    <source>
        <dbReference type="ARBA" id="ARBA00023284"/>
    </source>
</evidence>
<dbReference type="SUPFAM" id="SSF51905">
    <property type="entry name" value="FAD/NAD(P)-binding domain"/>
    <property type="match status" value="1"/>
</dbReference>